<sequence>MNISLDVPEYDAVRGLRFEWEDGFEVTVDVDGSEVHLSANQAGLISLARHLLTLAQAAVPSGHHVHLTADQEINSDIDLIIEKNEDLA</sequence>
<dbReference type="InterPro" id="IPR029083">
    <property type="entry name" value="Imm32"/>
</dbReference>
<organism evidence="1 2">
    <name type="scientific">Kribbella albertanoniae</name>
    <dbReference type="NCBI Taxonomy" id="1266829"/>
    <lineage>
        <taxon>Bacteria</taxon>
        <taxon>Bacillati</taxon>
        <taxon>Actinomycetota</taxon>
        <taxon>Actinomycetes</taxon>
        <taxon>Propionibacteriales</taxon>
        <taxon>Kribbellaceae</taxon>
        <taxon>Kribbella</taxon>
    </lineage>
</organism>
<dbReference type="AlphaFoldDB" id="A0A4R4Q9Q5"/>
<reference evidence="1 2" key="1">
    <citation type="submission" date="2019-03" db="EMBL/GenBank/DDBJ databases">
        <title>Draft genome sequences of novel Actinobacteria.</title>
        <authorList>
            <person name="Sahin N."/>
            <person name="Ay H."/>
            <person name="Saygin H."/>
        </authorList>
    </citation>
    <scope>NUCLEOTIDE SEQUENCE [LARGE SCALE GENOMIC DNA]</scope>
    <source>
        <strain evidence="1 2">JCM 30547</strain>
    </source>
</reference>
<evidence type="ECO:0000313" key="1">
    <source>
        <dbReference type="EMBL" id="TDC31819.1"/>
    </source>
</evidence>
<comment type="caution">
    <text evidence="1">The sequence shown here is derived from an EMBL/GenBank/DDBJ whole genome shotgun (WGS) entry which is preliminary data.</text>
</comment>
<dbReference type="EMBL" id="SMKA01000029">
    <property type="protein sequence ID" value="TDC31819.1"/>
    <property type="molecule type" value="Genomic_DNA"/>
</dbReference>
<accession>A0A4R4Q9Q5</accession>
<proteinExistence type="predicted"/>
<dbReference type="Pfam" id="PF15566">
    <property type="entry name" value="Imm32"/>
    <property type="match status" value="1"/>
</dbReference>
<evidence type="ECO:0000313" key="2">
    <source>
        <dbReference type="Proteomes" id="UP000295075"/>
    </source>
</evidence>
<keyword evidence="2" id="KW-1185">Reference proteome</keyword>
<gene>
    <name evidence="1" type="ORF">E1261_09965</name>
</gene>
<dbReference type="RefSeq" id="WP_132405084.1">
    <property type="nucleotide sequence ID" value="NZ_SMKA01000029.1"/>
</dbReference>
<protein>
    <submittedName>
        <fullName evidence="1">Uncharacterized protein</fullName>
    </submittedName>
</protein>
<dbReference type="Proteomes" id="UP000295075">
    <property type="component" value="Unassembled WGS sequence"/>
</dbReference>
<name>A0A4R4Q9Q5_9ACTN</name>
<dbReference type="OrthoDB" id="3387727at2"/>